<proteinExistence type="predicted"/>
<sequence length="93" mass="10016">MTQQINSCRCGTTWTGLARAHCGACHRTFNTAGLFDAHRRDGACRDPASVWHGGGYLRQVDGIWSGPAMPERAQAAKRGRVTEAVAAHAPEPE</sequence>
<name>A0A238WMW0_9PSEU</name>
<dbReference type="AlphaFoldDB" id="A0A238WMW0"/>
<dbReference type="RefSeq" id="WP_425432286.1">
    <property type="nucleotide sequence ID" value="NZ_FZNW01000007.1"/>
</dbReference>
<dbReference type="EMBL" id="FZNW01000007">
    <property type="protein sequence ID" value="SNR47896.1"/>
    <property type="molecule type" value="Genomic_DNA"/>
</dbReference>
<protein>
    <recommendedName>
        <fullName evidence="1">Phage FDXHR zinc binding domain-containing protein</fullName>
    </recommendedName>
</protein>
<organism evidence="2 3">
    <name type="scientific">Haloechinothrix alba</name>
    <dbReference type="NCBI Taxonomy" id="664784"/>
    <lineage>
        <taxon>Bacteria</taxon>
        <taxon>Bacillati</taxon>
        <taxon>Actinomycetota</taxon>
        <taxon>Actinomycetes</taxon>
        <taxon>Pseudonocardiales</taxon>
        <taxon>Pseudonocardiaceae</taxon>
        <taxon>Haloechinothrix</taxon>
    </lineage>
</organism>
<accession>A0A238WMW0</accession>
<gene>
    <name evidence="2" type="ORF">SAMN06265360_1077</name>
</gene>
<reference evidence="2 3" key="1">
    <citation type="submission" date="2017-06" db="EMBL/GenBank/DDBJ databases">
        <authorList>
            <person name="Kim H.J."/>
            <person name="Triplett B.A."/>
        </authorList>
    </citation>
    <scope>NUCLEOTIDE SEQUENCE [LARGE SCALE GENOMIC DNA]</scope>
    <source>
        <strain evidence="2 3">DSM 45207</strain>
    </source>
</reference>
<keyword evidence="3" id="KW-1185">Reference proteome</keyword>
<dbReference type="InterPro" id="IPR058158">
    <property type="entry name" value="Phage_zn-bd_3"/>
</dbReference>
<dbReference type="Proteomes" id="UP000198348">
    <property type="component" value="Unassembled WGS sequence"/>
</dbReference>
<evidence type="ECO:0000313" key="3">
    <source>
        <dbReference type="Proteomes" id="UP000198348"/>
    </source>
</evidence>
<dbReference type="Pfam" id="PF24071">
    <property type="entry name" value="Phage_zn_bind_3"/>
    <property type="match status" value="1"/>
</dbReference>
<evidence type="ECO:0000259" key="1">
    <source>
        <dbReference type="Pfam" id="PF24071"/>
    </source>
</evidence>
<evidence type="ECO:0000313" key="2">
    <source>
        <dbReference type="EMBL" id="SNR47896.1"/>
    </source>
</evidence>
<feature type="domain" description="Phage FDXHR zinc binding" evidence="1">
    <location>
        <begin position="7"/>
        <end position="50"/>
    </location>
</feature>